<protein>
    <recommendedName>
        <fullName evidence="4">Inner centromere protein ARK-binding domain-containing protein</fullName>
    </recommendedName>
</protein>
<feature type="region of interest" description="Disordered" evidence="1">
    <location>
        <begin position="440"/>
        <end position="645"/>
    </location>
</feature>
<feature type="compositionally biased region" description="Basic and acidic residues" evidence="1">
    <location>
        <begin position="378"/>
        <end position="407"/>
    </location>
</feature>
<reference evidence="2 3" key="1">
    <citation type="submission" date="2023-01" db="EMBL/GenBank/DDBJ databases">
        <title>Analysis of 21 Apiospora genomes using comparative genomics revels a genus with tremendous synthesis potential of carbohydrate active enzymes and secondary metabolites.</title>
        <authorList>
            <person name="Sorensen T."/>
        </authorList>
    </citation>
    <scope>NUCLEOTIDE SEQUENCE [LARGE SCALE GENOMIC DNA]</scope>
    <source>
        <strain evidence="2 3">CBS 20057</strain>
    </source>
</reference>
<dbReference type="Proteomes" id="UP001396898">
    <property type="component" value="Unassembled WGS sequence"/>
</dbReference>
<keyword evidence="3" id="KW-1185">Reference proteome</keyword>
<organism evidence="2 3">
    <name type="scientific">Apiospora marii</name>
    <dbReference type="NCBI Taxonomy" id="335849"/>
    <lineage>
        <taxon>Eukaryota</taxon>
        <taxon>Fungi</taxon>
        <taxon>Dikarya</taxon>
        <taxon>Ascomycota</taxon>
        <taxon>Pezizomycotina</taxon>
        <taxon>Sordariomycetes</taxon>
        <taxon>Xylariomycetidae</taxon>
        <taxon>Amphisphaeriales</taxon>
        <taxon>Apiosporaceae</taxon>
        <taxon>Apiospora</taxon>
    </lineage>
</organism>
<evidence type="ECO:0000256" key="1">
    <source>
        <dbReference type="SAM" id="MobiDB-lite"/>
    </source>
</evidence>
<gene>
    <name evidence="2" type="ORF">PG991_003650</name>
</gene>
<feature type="compositionally biased region" description="Polar residues" evidence="1">
    <location>
        <begin position="242"/>
        <end position="260"/>
    </location>
</feature>
<evidence type="ECO:0000313" key="2">
    <source>
        <dbReference type="EMBL" id="KAK8026594.1"/>
    </source>
</evidence>
<evidence type="ECO:0000313" key="3">
    <source>
        <dbReference type="Proteomes" id="UP001396898"/>
    </source>
</evidence>
<accession>A0ABR1S5R8</accession>
<feature type="compositionally biased region" description="Acidic residues" evidence="1">
    <location>
        <begin position="611"/>
        <end position="628"/>
    </location>
</feature>
<dbReference type="EMBL" id="JAQQWI010000007">
    <property type="protein sequence ID" value="KAK8026594.1"/>
    <property type="molecule type" value="Genomic_DNA"/>
</dbReference>
<feature type="compositionally biased region" description="Basic and acidic residues" evidence="1">
    <location>
        <begin position="548"/>
        <end position="610"/>
    </location>
</feature>
<feature type="compositionally biased region" description="Low complexity" evidence="1">
    <location>
        <begin position="62"/>
        <end position="72"/>
    </location>
</feature>
<feature type="region of interest" description="Disordered" evidence="1">
    <location>
        <begin position="20"/>
        <end position="428"/>
    </location>
</feature>
<feature type="compositionally biased region" description="Low complexity" evidence="1">
    <location>
        <begin position="270"/>
        <end position="282"/>
    </location>
</feature>
<proteinExistence type="predicted"/>
<feature type="compositionally biased region" description="Polar residues" evidence="1">
    <location>
        <begin position="116"/>
        <end position="139"/>
    </location>
</feature>
<sequence length="645" mass="72282">MEYEKEPVCHFNRPVIRAQKKRGLSRDRYEEGTFVPSKRRALSEEEAPLPLEQDRGRRRGLSSSNDNNNVSDPRLYSALQSRDAAGQQPDAIVGSHCSSSTPGPAITKPGDDSQAEVPSSSALPDQRVEMSSPSLTKTMGTHGLSAHRSVDEAPPPPHQIDTVGKPDVGNPPVDVSLPQSHHSDTQLETMNPGEQRADVVGPPFNAPLPPPSPQYHYNVAREPSQDRATSAFRALLRPSPSPSTQRSDIQLQPPGTSIRDSLTRGHQQRRPSSSSSRGSTSRLLQHTVPKPEAPKSRLPLMGTFRAPPALRPAKDRELGQLSARNGVLDKAGSIGKGVSARKGLPTLRQNEEESGVYTKGKTIATPKKRRQSQLFPPDGKEAQESAPQKEKAPKRQRREDKSKDKVPDAMQVDVTDDQPVYQKRQRGRWAAINTVCLEQLDEDENVDRVAAAVPTSQGQFNNDDDGLEDDNDNDDNTTHESQQKQKTQEEQEDQFYHDHAQRTTRDYGRARTIITPSTSPKKHTRNSPSRSRNSGDKGAVWTAFVDPLVREDKKHNLQLKERLQQRRRAREEQAEAQRREEVLEEKRRVTREKARERRQRKKEEKQKERENEEVEMREDQPAVDDGVEEGASCSPDWLRLDQGAS</sequence>
<evidence type="ECO:0008006" key="4">
    <source>
        <dbReference type="Google" id="ProtNLM"/>
    </source>
</evidence>
<feature type="compositionally biased region" description="Pro residues" evidence="1">
    <location>
        <begin position="204"/>
        <end position="213"/>
    </location>
</feature>
<feature type="compositionally biased region" description="Basic and acidic residues" evidence="1">
    <location>
        <begin position="476"/>
        <end position="509"/>
    </location>
</feature>
<comment type="caution">
    <text evidence="2">The sequence shown here is derived from an EMBL/GenBank/DDBJ whole genome shotgun (WGS) entry which is preliminary data.</text>
</comment>
<feature type="compositionally biased region" description="Acidic residues" evidence="1">
    <location>
        <begin position="462"/>
        <end position="475"/>
    </location>
</feature>
<name>A0ABR1S5R8_9PEZI</name>